<comment type="function">
    <text evidence="1 11">Catalyzes the NADPH-dependent reduction of ketopantoate into pantoic acid.</text>
</comment>
<dbReference type="PANTHER" id="PTHR21708">
    <property type="entry name" value="PROBABLE 2-DEHYDROPANTOATE 2-REDUCTASE"/>
    <property type="match status" value="1"/>
</dbReference>
<evidence type="ECO:0000313" key="15">
    <source>
        <dbReference type="Proteomes" id="UP000050562"/>
    </source>
</evidence>
<dbReference type="PANTHER" id="PTHR21708:SF26">
    <property type="entry name" value="2-DEHYDROPANTOATE 2-REDUCTASE"/>
    <property type="match status" value="1"/>
</dbReference>
<dbReference type="Proteomes" id="UP000050562">
    <property type="component" value="Unassembled WGS sequence"/>
</dbReference>
<evidence type="ECO:0000256" key="4">
    <source>
        <dbReference type="ARBA" id="ARBA00013014"/>
    </source>
</evidence>
<protein>
    <recommendedName>
        <fullName evidence="5 11">2-dehydropantoate 2-reductase</fullName>
        <ecNumber evidence="4 11">1.1.1.169</ecNumber>
    </recommendedName>
    <alternativeName>
        <fullName evidence="9 11">Ketopantoate reductase</fullName>
    </alternativeName>
</protein>
<dbReference type="Pfam" id="PF08546">
    <property type="entry name" value="ApbA_C"/>
    <property type="match status" value="1"/>
</dbReference>
<reference evidence="14 15" key="1">
    <citation type="submission" date="2015-09" db="EMBL/GenBank/DDBJ databases">
        <title>Genome announcement of multiple Pseudomonas syringae strains.</title>
        <authorList>
            <person name="Thakur S."/>
            <person name="Wang P.W."/>
            <person name="Gong Y."/>
            <person name="Weir B.S."/>
            <person name="Guttman D.S."/>
        </authorList>
    </citation>
    <scope>NUCLEOTIDE SEQUENCE [LARGE SCALE GENOMIC DNA]</scope>
    <source>
        <strain evidence="14 15">ICMP3956</strain>
    </source>
</reference>
<evidence type="ECO:0000256" key="1">
    <source>
        <dbReference type="ARBA" id="ARBA00002919"/>
    </source>
</evidence>
<dbReference type="SUPFAM" id="SSF48179">
    <property type="entry name" value="6-phosphogluconate dehydrogenase C-terminal domain-like"/>
    <property type="match status" value="1"/>
</dbReference>
<dbReference type="Gene3D" id="3.40.50.720">
    <property type="entry name" value="NAD(P)-binding Rossmann-like Domain"/>
    <property type="match status" value="1"/>
</dbReference>
<organism evidence="14 15">
    <name type="scientific">Pseudomonas syringae pv. primulae</name>
    <dbReference type="NCBI Taxonomy" id="251707"/>
    <lineage>
        <taxon>Bacteria</taxon>
        <taxon>Pseudomonadati</taxon>
        <taxon>Pseudomonadota</taxon>
        <taxon>Gammaproteobacteria</taxon>
        <taxon>Pseudomonadales</taxon>
        <taxon>Pseudomonadaceae</taxon>
        <taxon>Pseudomonas</taxon>
    </lineage>
</organism>
<comment type="similarity">
    <text evidence="3 11">Belongs to the ketopantoate reductase family.</text>
</comment>
<dbReference type="InterPro" id="IPR008927">
    <property type="entry name" value="6-PGluconate_DH-like_C_sf"/>
</dbReference>
<evidence type="ECO:0000256" key="7">
    <source>
        <dbReference type="ARBA" id="ARBA00022857"/>
    </source>
</evidence>
<feature type="domain" description="Ketopantoate reductase C-terminal" evidence="13">
    <location>
        <begin position="179"/>
        <end position="286"/>
    </location>
</feature>
<evidence type="ECO:0000259" key="12">
    <source>
        <dbReference type="Pfam" id="PF02558"/>
    </source>
</evidence>
<dbReference type="PATRIC" id="fig|251707.3.peg.5478"/>
<keyword evidence="6 11" id="KW-0566">Pantothenate biosynthesis</keyword>
<dbReference type="GO" id="GO:0015940">
    <property type="term" value="P:pantothenate biosynthetic process"/>
    <property type="evidence" value="ECO:0007669"/>
    <property type="project" value="UniProtKB-UniPathway"/>
</dbReference>
<evidence type="ECO:0000256" key="8">
    <source>
        <dbReference type="ARBA" id="ARBA00023002"/>
    </source>
</evidence>
<dbReference type="EC" id="1.1.1.169" evidence="4 11"/>
<evidence type="ECO:0000259" key="13">
    <source>
        <dbReference type="Pfam" id="PF08546"/>
    </source>
</evidence>
<dbReference type="NCBIfam" id="TIGR00745">
    <property type="entry name" value="apbA_panE"/>
    <property type="match status" value="1"/>
</dbReference>
<accession>A0A0N8SJU1</accession>
<dbReference type="GO" id="GO:0005737">
    <property type="term" value="C:cytoplasm"/>
    <property type="evidence" value="ECO:0007669"/>
    <property type="project" value="TreeGrafter"/>
</dbReference>
<evidence type="ECO:0000256" key="3">
    <source>
        <dbReference type="ARBA" id="ARBA00007870"/>
    </source>
</evidence>
<dbReference type="GO" id="GO:0008677">
    <property type="term" value="F:2-dehydropantoate 2-reductase activity"/>
    <property type="evidence" value="ECO:0007669"/>
    <property type="project" value="UniProtKB-EC"/>
</dbReference>
<name>A0A0N8SJU1_9PSED</name>
<evidence type="ECO:0000256" key="11">
    <source>
        <dbReference type="RuleBase" id="RU362068"/>
    </source>
</evidence>
<dbReference type="Pfam" id="PF02558">
    <property type="entry name" value="ApbA"/>
    <property type="match status" value="1"/>
</dbReference>
<keyword evidence="8 11" id="KW-0560">Oxidoreductase</keyword>
<dbReference type="InterPro" id="IPR013328">
    <property type="entry name" value="6PGD_dom2"/>
</dbReference>
<evidence type="ECO:0000256" key="9">
    <source>
        <dbReference type="ARBA" id="ARBA00032024"/>
    </source>
</evidence>
<dbReference type="SUPFAM" id="SSF51735">
    <property type="entry name" value="NAD(P)-binding Rossmann-fold domains"/>
    <property type="match status" value="1"/>
</dbReference>
<dbReference type="Gene3D" id="1.10.1040.10">
    <property type="entry name" value="N-(1-d-carboxylethyl)-l-norvaline Dehydrogenase, domain 2"/>
    <property type="match status" value="1"/>
</dbReference>
<dbReference type="InterPro" id="IPR013752">
    <property type="entry name" value="KPA_reductase"/>
</dbReference>
<sequence length="312" mass="33533">MRILIVGAGAVGGYFGGRLLEAGRQVSFLVRPGRAEELDRDGLVVRSPQGNFQYPSPPYMLANRLADPFDLILLSCKAFDLDAAMDAFEPAVGPDTSILSLLNGMAHLGRLTERFGKDAVLGGQCLISVDRDSTGAILHLNEMHQLSFGELSGALTPRILRVAEALADAGFEANLSQHIVQAMWDKWCFIATLAAITASMRATIGDVLDAGGETLILKALSECAAIALAAGYPPDAKVRQRQVGLLTARGSTLTASMMRDIERGTPTEVEQILGDMLIRRNALGVASNELSMLDVACTHVRAYEARRIREQP</sequence>
<dbReference type="InterPro" id="IPR036291">
    <property type="entry name" value="NAD(P)-bd_dom_sf"/>
</dbReference>
<dbReference type="InterPro" id="IPR003710">
    <property type="entry name" value="ApbA"/>
</dbReference>
<comment type="catalytic activity">
    <reaction evidence="10 11">
        <text>(R)-pantoate + NADP(+) = 2-dehydropantoate + NADPH + H(+)</text>
        <dbReference type="Rhea" id="RHEA:16233"/>
        <dbReference type="ChEBI" id="CHEBI:11561"/>
        <dbReference type="ChEBI" id="CHEBI:15378"/>
        <dbReference type="ChEBI" id="CHEBI:15980"/>
        <dbReference type="ChEBI" id="CHEBI:57783"/>
        <dbReference type="ChEBI" id="CHEBI:58349"/>
        <dbReference type="EC" id="1.1.1.169"/>
    </reaction>
</comment>
<evidence type="ECO:0000256" key="2">
    <source>
        <dbReference type="ARBA" id="ARBA00004994"/>
    </source>
</evidence>
<dbReference type="InterPro" id="IPR013332">
    <property type="entry name" value="KPR_N"/>
</dbReference>
<dbReference type="RefSeq" id="WP_057410238.1">
    <property type="nucleotide sequence ID" value="NZ_LJRC01000212.1"/>
</dbReference>
<dbReference type="EMBL" id="LJRC01000212">
    <property type="protein sequence ID" value="KPY33336.1"/>
    <property type="molecule type" value="Genomic_DNA"/>
</dbReference>
<gene>
    <name evidence="14" type="ORF">ALO52_04183</name>
</gene>
<dbReference type="FunFam" id="3.40.50.720:FF:000307">
    <property type="entry name" value="2-dehydropantoate 2-reductase"/>
    <property type="match status" value="1"/>
</dbReference>
<dbReference type="AlphaFoldDB" id="A0A0N8SJU1"/>
<evidence type="ECO:0000256" key="5">
    <source>
        <dbReference type="ARBA" id="ARBA00019465"/>
    </source>
</evidence>
<proteinExistence type="inferred from homology"/>
<comment type="pathway">
    <text evidence="2 11">Cofactor biosynthesis; (R)-pantothenate biosynthesis; (R)-pantoate from 3-methyl-2-oxobutanoate: step 2/2.</text>
</comment>
<evidence type="ECO:0000313" key="14">
    <source>
        <dbReference type="EMBL" id="KPY33336.1"/>
    </source>
</evidence>
<dbReference type="UniPathway" id="UPA00028">
    <property type="reaction ID" value="UER00004"/>
</dbReference>
<dbReference type="InterPro" id="IPR051402">
    <property type="entry name" value="KPR-Related"/>
</dbReference>
<feature type="domain" description="Ketopantoate reductase N-terminal" evidence="12">
    <location>
        <begin position="3"/>
        <end position="152"/>
    </location>
</feature>
<keyword evidence="7 11" id="KW-0521">NADP</keyword>
<comment type="caution">
    <text evidence="14">The sequence shown here is derived from an EMBL/GenBank/DDBJ whole genome shotgun (WGS) entry which is preliminary data.</text>
</comment>
<evidence type="ECO:0000256" key="6">
    <source>
        <dbReference type="ARBA" id="ARBA00022655"/>
    </source>
</evidence>
<evidence type="ECO:0000256" key="10">
    <source>
        <dbReference type="ARBA" id="ARBA00048793"/>
    </source>
</evidence>